<keyword evidence="3" id="KW-0206">Cytoskeleton</keyword>
<dbReference type="GO" id="GO:0005523">
    <property type="term" value="F:tropomyosin binding"/>
    <property type="evidence" value="ECO:0007669"/>
    <property type="project" value="InterPro"/>
</dbReference>
<reference evidence="4" key="1">
    <citation type="submission" date="2020-11" db="EMBL/GenBank/DDBJ databases">
        <authorList>
            <person name="Tran Van P."/>
        </authorList>
    </citation>
    <scope>NUCLEOTIDE SEQUENCE</scope>
</reference>
<evidence type="ECO:0000256" key="3">
    <source>
        <dbReference type="ARBA" id="ARBA00023212"/>
    </source>
</evidence>
<evidence type="ECO:0008006" key="6">
    <source>
        <dbReference type="Google" id="ProtNLM"/>
    </source>
</evidence>
<dbReference type="InterPro" id="IPR032675">
    <property type="entry name" value="LRR_dom_sf"/>
</dbReference>
<evidence type="ECO:0000313" key="5">
    <source>
        <dbReference type="Proteomes" id="UP000728032"/>
    </source>
</evidence>
<dbReference type="PANTHER" id="PTHR10901:SF6">
    <property type="entry name" value="TROPOMODULIN, ISOFORM N"/>
    <property type="match status" value="1"/>
</dbReference>
<dbReference type="SUPFAM" id="SSF52047">
    <property type="entry name" value="RNI-like"/>
    <property type="match status" value="1"/>
</dbReference>
<feature type="non-terminal residue" evidence="4">
    <location>
        <position position="1"/>
    </location>
</feature>
<dbReference type="GO" id="GO:0051694">
    <property type="term" value="P:pointed-end actin filament capping"/>
    <property type="evidence" value="ECO:0007669"/>
    <property type="project" value="InterPro"/>
</dbReference>
<dbReference type="GO" id="GO:0030016">
    <property type="term" value="C:myofibril"/>
    <property type="evidence" value="ECO:0007669"/>
    <property type="project" value="TreeGrafter"/>
</dbReference>
<keyword evidence="2" id="KW-0963">Cytoplasm</keyword>
<dbReference type="Gene3D" id="3.80.10.10">
    <property type="entry name" value="Ribonuclease Inhibitor"/>
    <property type="match status" value="1"/>
</dbReference>
<dbReference type="EMBL" id="OC939790">
    <property type="protein sequence ID" value="CAD7661765.1"/>
    <property type="molecule type" value="Genomic_DNA"/>
</dbReference>
<protein>
    <recommendedName>
        <fullName evidence="6">Tropomodulin</fullName>
    </recommendedName>
</protein>
<name>A0A7R9MME6_9ACAR</name>
<dbReference type="Proteomes" id="UP000728032">
    <property type="component" value="Unassembled WGS sequence"/>
</dbReference>
<evidence type="ECO:0000313" key="4">
    <source>
        <dbReference type="EMBL" id="CAD7661765.1"/>
    </source>
</evidence>
<evidence type="ECO:0000256" key="1">
    <source>
        <dbReference type="ARBA" id="ARBA00004245"/>
    </source>
</evidence>
<dbReference type="InterPro" id="IPR004934">
    <property type="entry name" value="TMOD"/>
</dbReference>
<keyword evidence="5" id="KW-1185">Reference proteome</keyword>
<organism evidence="4">
    <name type="scientific">Oppiella nova</name>
    <dbReference type="NCBI Taxonomy" id="334625"/>
    <lineage>
        <taxon>Eukaryota</taxon>
        <taxon>Metazoa</taxon>
        <taxon>Ecdysozoa</taxon>
        <taxon>Arthropoda</taxon>
        <taxon>Chelicerata</taxon>
        <taxon>Arachnida</taxon>
        <taxon>Acari</taxon>
        <taxon>Acariformes</taxon>
        <taxon>Sarcoptiformes</taxon>
        <taxon>Oribatida</taxon>
        <taxon>Brachypylina</taxon>
        <taxon>Oppioidea</taxon>
        <taxon>Oppiidae</taxon>
        <taxon>Oppiella</taxon>
    </lineage>
</organism>
<gene>
    <name evidence="4" type="ORF">ONB1V03_LOCUS18325</name>
</gene>
<dbReference type="GO" id="GO:0030239">
    <property type="term" value="P:myofibril assembly"/>
    <property type="evidence" value="ECO:0007669"/>
    <property type="project" value="TreeGrafter"/>
</dbReference>
<dbReference type="GO" id="GO:0005856">
    <property type="term" value="C:cytoskeleton"/>
    <property type="evidence" value="ECO:0007669"/>
    <property type="project" value="UniProtKB-SubCell"/>
</dbReference>
<dbReference type="EMBL" id="CAJPVJ010024965">
    <property type="protein sequence ID" value="CAG2178901.1"/>
    <property type="molecule type" value="Genomic_DNA"/>
</dbReference>
<proteinExistence type="predicted"/>
<dbReference type="GO" id="GO:0007015">
    <property type="term" value="P:actin filament organization"/>
    <property type="evidence" value="ECO:0007669"/>
    <property type="project" value="TreeGrafter"/>
</dbReference>
<dbReference type="AlphaFoldDB" id="A0A7R9MME6"/>
<sequence>MAFPSYRCDISLSMFTPINTFLDEFSYNELTNRIISPEINNSTDEKIILDLDDGTEEALDEAAEADLVDLAGILGLHSMLNQDQFHSSIINKGQRMGGDKFESIVKAPVPKKLPFEPDNMTDPEHTARQVIANDPNLTELNWNNIKFIPRETFKKMFEGLKSNTHLQAIHLSNTGLTDGPAEKLVEALKENTTLRTISLESNYLSGPMLRTLIQSLLVKQRVLEFRACNQRPIIMGNRIEMEIAKAVEQNKTLLRLG</sequence>
<comment type="subcellular location">
    <subcellularLocation>
        <location evidence="1">Cytoplasm</location>
        <location evidence="1">Cytoskeleton</location>
    </subcellularLocation>
</comment>
<accession>A0A7R9MME6</accession>
<dbReference type="PANTHER" id="PTHR10901">
    <property type="entry name" value="TROPOMODULIN"/>
    <property type="match status" value="1"/>
</dbReference>
<dbReference type="Pfam" id="PF03250">
    <property type="entry name" value="Tropomodulin"/>
    <property type="match status" value="1"/>
</dbReference>
<evidence type="ECO:0000256" key="2">
    <source>
        <dbReference type="ARBA" id="ARBA00022490"/>
    </source>
</evidence>
<dbReference type="OrthoDB" id="2163268at2759"/>